<organism evidence="1">
    <name type="scientific">viral metagenome</name>
    <dbReference type="NCBI Taxonomy" id="1070528"/>
    <lineage>
        <taxon>unclassified sequences</taxon>
        <taxon>metagenomes</taxon>
        <taxon>organismal metagenomes</taxon>
    </lineage>
</organism>
<reference evidence="1" key="1">
    <citation type="submission" date="2020-03" db="EMBL/GenBank/DDBJ databases">
        <title>The deep terrestrial virosphere.</title>
        <authorList>
            <person name="Holmfeldt K."/>
            <person name="Nilsson E."/>
            <person name="Simone D."/>
            <person name="Lopez-Fernandez M."/>
            <person name="Wu X."/>
            <person name="de Brujin I."/>
            <person name="Lundin D."/>
            <person name="Andersson A."/>
            <person name="Bertilsson S."/>
            <person name="Dopson M."/>
        </authorList>
    </citation>
    <scope>NUCLEOTIDE SEQUENCE</scope>
    <source>
        <strain evidence="1">MM415A04679</strain>
    </source>
</reference>
<gene>
    <name evidence="1" type="ORF">MM415A04679_0009</name>
</gene>
<protein>
    <submittedName>
        <fullName evidence="1">Uncharacterized protein</fullName>
    </submittedName>
</protein>
<evidence type="ECO:0000313" key="1">
    <source>
        <dbReference type="EMBL" id="QJA69364.1"/>
    </source>
</evidence>
<dbReference type="EMBL" id="MT141699">
    <property type="protein sequence ID" value="QJA69364.1"/>
    <property type="molecule type" value="Genomic_DNA"/>
</dbReference>
<sequence length="105" mass="12235">MNMYSKPQFKESIDKKILRDIDSIHNELKRLKGEVFQLKYGLTKEDEFFKKLIETNEKVTLSFLSGEQMDVIIKDSFRHCLVVEASHPTKSNLIIQKSSLKGIVF</sequence>
<accession>A0A6M3JH31</accession>
<proteinExistence type="predicted"/>
<name>A0A6M3JH31_9ZZZZ</name>
<dbReference type="AlphaFoldDB" id="A0A6M3JH31"/>